<gene>
    <name evidence="2" type="ORF">BofuT4_P082750.1</name>
</gene>
<dbReference type="InParanoid" id="G2YKG8"/>
<accession>G2YKG8</accession>
<feature type="region of interest" description="Disordered" evidence="1">
    <location>
        <begin position="88"/>
        <end position="107"/>
    </location>
</feature>
<proteinExistence type="predicted"/>
<dbReference type="AlphaFoldDB" id="G2YKG8"/>
<reference evidence="3" key="1">
    <citation type="journal article" date="2011" name="PLoS Genet.">
        <title>Genomic analysis of the necrotrophic fungal pathogens Sclerotinia sclerotiorum and Botrytis cinerea.</title>
        <authorList>
            <person name="Amselem J."/>
            <person name="Cuomo C.A."/>
            <person name="van Kan J.A."/>
            <person name="Viaud M."/>
            <person name="Benito E.P."/>
            <person name="Couloux A."/>
            <person name="Coutinho P.M."/>
            <person name="de Vries R.P."/>
            <person name="Dyer P.S."/>
            <person name="Fillinger S."/>
            <person name="Fournier E."/>
            <person name="Gout L."/>
            <person name="Hahn M."/>
            <person name="Kohn L."/>
            <person name="Lapalu N."/>
            <person name="Plummer K.M."/>
            <person name="Pradier J.M."/>
            <person name="Quevillon E."/>
            <person name="Sharon A."/>
            <person name="Simon A."/>
            <person name="ten Have A."/>
            <person name="Tudzynski B."/>
            <person name="Tudzynski P."/>
            <person name="Wincker P."/>
            <person name="Andrew M."/>
            <person name="Anthouard V."/>
            <person name="Beever R.E."/>
            <person name="Beffa R."/>
            <person name="Benoit I."/>
            <person name="Bouzid O."/>
            <person name="Brault B."/>
            <person name="Chen Z."/>
            <person name="Choquer M."/>
            <person name="Collemare J."/>
            <person name="Cotton P."/>
            <person name="Danchin E.G."/>
            <person name="Da Silva C."/>
            <person name="Gautier A."/>
            <person name="Giraud C."/>
            <person name="Giraud T."/>
            <person name="Gonzalez C."/>
            <person name="Grossetete S."/>
            <person name="Guldener U."/>
            <person name="Henrissat B."/>
            <person name="Howlett B.J."/>
            <person name="Kodira C."/>
            <person name="Kretschmer M."/>
            <person name="Lappartient A."/>
            <person name="Leroch M."/>
            <person name="Levis C."/>
            <person name="Mauceli E."/>
            <person name="Neuveglise C."/>
            <person name="Oeser B."/>
            <person name="Pearson M."/>
            <person name="Poulain J."/>
            <person name="Poussereau N."/>
            <person name="Quesneville H."/>
            <person name="Rascle C."/>
            <person name="Schumacher J."/>
            <person name="Segurens B."/>
            <person name="Sexton A."/>
            <person name="Silva E."/>
            <person name="Sirven C."/>
            <person name="Soanes D.M."/>
            <person name="Talbot N.J."/>
            <person name="Templeton M."/>
            <person name="Yandava C."/>
            <person name="Yarden O."/>
            <person name="Zeng Q."/>
            <person name="Rollins J.A."/>
            <person name="Lebrun M.H."/>
            <person name="Dickman M."/>
        </authorList>
    </citation>
    <scope>NUCLEOTIDE SEQUENCE [LARGE SCALE GENOMIC DNA]</scope>
    <source>
        <strain evidence="3">T4</strain>
    </source>
</reference>
<dbReference type="HOGENOM" id="CLU_2209620_0_0_1"/>
<evidence type="ECO:0000313" key="3">
    <source>
        <dbReference type="Proteomes" id="UP000008177"/>
    </source>
</evidence>
<organism evidence="2 3">
    <name type="scientific">Botryotinia fuckeliana (strain T4)</name>
    <name type="common">Noble rot fungus</name>
    <name type="synonym">Botrytis cinerea</name>
    <dbReference type="NCBI Taxonomy" id="999810"/>
    <lineage>
        <taxon>Eukaryota</taxon>
        <taxon>Fungi</taxon>
        <taxon>Dikarya</taxon>
        <taxon>Ascomycota</taxon>
        <taxon>Pezizomycotina</taxon>
        <taxon>Leotiomycetes</taxon>
        <taxon>Helotiales</taxon>
        <taxon>Sclerotiniaceae</taxon>
        <taxon>Botrytis</taxon>
    </lineage>
</organism>
<dbReference type="Proteomes" id="UP000008177">
    <property type="component" value="Unplaced contigs"/>
</dbReference>
<dbReference type="EMBL" id="FQ790340">
    <property type="protein sequence ID" value="CCD52116.1"/>
    <property type="molecule type" value="Genomic_DNA"/>
</dbReference>
<evidence type="ECO:0000256" key="1">
    <source>
        <dbReference type="SAM" id="MobiDB-lite"/>
    </source>
</evidence>
<protein>
    <submittedName>
        <fullName evidence="2">Uncharacterized protein</fullName>
    </submittedName>
</protein>
<name>G2YKG8_BOTF4</name>
<evidence type="ECO:0000313" key="2">
    <source>
        <dbReference type="EMBL" id="CCD52116.1"/>
    </source>
</evidence>
<sequence length="107" mass="12618">MCIVYLQPRNVIPSSFRNFRKLYSQWPEIRVSGTPTWRNLHCLNMMLRIMRILEKQSNVAIDLDPESSILSSRRRKFAREKSLCQSWNNGSANNNSQTQECHLESNF</sequence>